<dbReference type="OrthoDB" id="2418081at2759"/>
<evidence type="ECO:0000256" key="6">
    <source>
        <dbReference type="ARBA" id="ARBA00022832"/>
    </source>
</evidence>
<evidence type="ECO:0000259" key="10">
    <source>
        <dbReference type="Pfam" id="PF02230"/>
    </source>
</evidence>
<keyword evidence="6" id="KW-0276">Fatty acid metabolism</keyword>
<dbReference type="AlphaFoldDB" id="A0A8H6SUL6"/>
<dbReference type="EC" id="3.1.2.22" evidence="2"/>
<comment type="similarity">
    <text evidence="1">Belongs to the AB hydrolase superfamily. AB hydrolase 2 family.</text>
</comment>
<dbReference type="EMBL" id="JACAZF010000004">
    <property type="protein sequence ID" value="KAF7306470.1"/>
    <property type="molecule type" value="Genomic_DNA"/>
</dbReference>
<organism evidence="11 12">
    <name type="scientific">Mycena indigotica</name>
    <dbReference type="NCBI Taxonomy" id="2126181"/>
    <lineage>
        <taxon>Eukaryota</taxon>
        <taxon>Fungi</taxon>
        <taxon>Dikarya</taxon>
        <taxon>Basidiomycota</taxon>
        <taxon>Agaricomycotina</taxon>
        <taxon>Agaricomycetes</taxon>
        <taxon>Agaricomycetidae</taxon>
        <taxon>Agaricales</taxon>
        <taxon>Marasmiineae</taxon>
        <taxon>Mycenaceae</taxon>
        <taxon>Mycena</taxon>
    </lineage>
</organism>
<reference evidence="11" key="1">
    <citation type="submission" date="2020-05" db="EMBL/GenBank/DDBJ databases">
        <title>Mycena genomes resolve the evolution of fungal bioluminescence.</title>
        <authorList>
            <person name="Tsai I.J."/>
        </authorList>
    </citation>
    <scope>NUCLEOTIDE SEQUENCE</scope>
    <source>
        <strain evidence="11">171206Taipei</strain>
    </source>
</reference>
<evidence type="ECO:0000256" key="8">
    <source>
        <dbReference type="ARBA" id="ARBA00031195"/>
    </source>
</evidence>
<keyword evidence="12" id="KW-1185">Reference proteome</keyword>
<dbReference type="SUPFAM" id="SSF53474">
    <property type="entry name" value="alpha/beta-Hydrolases"/>
    <property type="match status" value="1"/>
</dbReference>
<dbReference type="PANTHER" id="PTHR10655:SF17">
    <property type="entry name" value="LYSOPHOSPHOLIPASE-LIKE PROTEIN 1"/>
    <property type="match status" value="1"/>
</dbReference>
<dbReference type="Pfam" id="PF02230">
    <property type="entry name" value="Abhydrolase_2"/>
    <property type="match status" value="1"/>
</dbReference>
<dbReference type="Proteomes" id="UP000636479">
    <property type="component" value="Unassembled WGS sequence"/>
</dbReference>
<evidence type="ECO:0000256" key="7">
    <source>
        <dbReference type="ARBA" id="ARBA00029392"/>
    </source>
</evidence>
<keyword evidence="5" id="KW-0378">Hydrolase</keyword>
<dbReference type="Gene3D" id="3.40.50.1820">
    <property type="entry name" value="alpha/beta hydrolase"/>
    <property type="match status" value="1"/>
</dbReference>
<dbReference type="GO" id="GO:0005737">
    <property type="term" value="C:cytoplasm"/>
    <property type="evidence" value="ECO:0007669"/>
    <property type="project" value="TreeGrafter"/>
</dbReference>
<dbReference type="PANTHER" id="PTHR10655">
    <property type="entry name" value="LYSOPHOSPHOLIPASE-RELATED"/>
    <property type="match status" value="1"/>
</dbReference>
<dbReference type="InterPro" id="IPR003140">
    <property type="entry name" value="PLipase/COase/thioEstase"/>
</dbReference>
<keyword evidence="6" id="KW-0443">Lipid metabolism</keyword>
<evidence type="ECO:0000256" key="2">
    <source>
        <dbReference type="ARBA" id="ARBA00012423"/>
    </source>
</evidence>
<dbReference type="GO" id="GO:0008474">
    <property type="term" value="F:palmitoyl-(protein) hydrolase activity"/>
    <property type="evidence" value="ECO:0007669"/>
    <property type="project" value="UniProtKB-EC"/>
</dbReference>
<evidence type="ECO:0000313" key="12">
    <source>
        <dbReference type="Proteomes" id="UP000636479"/>
    </source>
</evidence>
<evidence type="ECO:0000256" key="4">
    <source>
        <dbReference type="ARBA" id="ARBA00022487"/>
    </source>
</evidence>
<feature type="domain" description="Phospholipase/carboxylesterase/thioesterase" evidence="10">
    <location>
        <begin position="6"/>
        <end position="236"/>
    </location>
</feature>
<comment type="catalytic activity">
    <reaction evidence="9">
        <text>S-hexadecanoyl-L-cysteinyl-[protein] + H2O = L-cysteinyl-[protein] + hexadecanoate + H(+)</text>
        <dbReference type="Rhea" id="RHEA:19233"/>
        <dbReference type="Rhea" id="RHEA-COMP:10131"/>
        <dbReference type="Rhea" id="RHEA-COMP:11032"/>
        <dbReference type="ChEBI" id="CHEBI:7896"/>
        <dbReference type="ChEBI" id="CHEBI:15377"/>
        <dbReference type="ChEBI" id="CHEBI:15378"/>
        <dbReference type="ChEBI" id="CHEBI:29950"/>
        <dbReference type="ChEBI" id="CHEBI:74151"/>
        <dbReference type="EC" id="3.1.2.22"/>
    </reaction>
</comment>
<dbReference type="RefSeq" id="XP_037221489.1">
    <property type="nucleotide sequence ID" value="XM_037361197.1"/>
</dbReference>
<gene>
    <name evidence="11" type="ORF">MIND_00438200</name>
</gene>
<evidence type="ECO:0000256" key="1">
    <source>
        <dbReference type="ARBA" id="ARBA00006499"/>
    </source>
</evidence>
<dbReference type="GO" id="GO:0052689">
    <property type="term" value="F:carboxylic ester hydrolase activity"/>
    <property type="evidence" value="ECO:0007669"/>
    <property type="project" value="UniProtKB-KW"/>
</dbReference>
<dbReference type="InterPro" id="IPR050565">
    <property type="entry name" value="LYPA1-2/EST-like"/>
</dbReference>
<evidence type="ECO:0000256" key="5">
    <source>
        <dbReference type="ARBA" id="ARBA00022801"/>
    </source>
</evidence>
<comment type="caution">
    <text evidence="11">The sequence shown here is derived from an EMBL/GenBank/DDBJ whole genome shotgun (WGS) entry which is preliminary data.</text>
</comment>
<evidence type="ECO:0000256" key="9">
    <source>
        <dbReference type="ARBA" id="ARBA00047337"/>
    </source>
</evidence>
<sequence>MIEFFTIPAQTLHSATIILVHGLGDSGHGLKQLATTPPSSNPLSWGTVNSFSHMRSSPKRAITANSGRQMPAWYDVRSFSPPAADDEAQMLESLAWLEGLIDNEVAAGIALQRIVVGGFSQGGTMSLLLALVSKLRVRGVAVLSGRLPLRDAQGGYSRAKELSVPQAASTPIFWGHGKADAVLTYTLALTSIEYLTSEIGVPPSTGGTTGLTFNAYEELGHSISSQEIDDLVAWLQNIVP</sequence>
<comment type="function">
    <text evidence="7">Hydrolyzes fatty acids from S-acylated cysteine residues in proteins with a strong preference for palmitoylated G-alpha proteins over other acyl substrates. Mediates the deacylation of G-alpha proteins such as GPA1 in vivo, but has weak or no activity toward palmitoylated Ras proteins. Has weak lysophospholipase activity in vitro; however such activity may not exist in vivo.</text>
</comment>
<accession>A0A8H6SUL6</accession>
<evidence type="ECO:0000256" key="3">
    <source>
        <dbReference type="ARBA" id="ARBA00014923"/>
    </source>
</evidence>
<proteinExistence type="inferred from homology"/>
<dbReference type="GO" id="GO:0006631">
    <property type="term" value="P:fatty acid metabolic process"/>
    <property type="evidence" value="ECO:0007669"/>
    <property type="project" value="UniProtKB-KW"/>
</dbReference>
<keyword evidence="4" id="KW-0719">Serine esterase</keyword>
<dbReference type="InterPro" id="IPR029058">
    <property type="entry name" value="AB_hydrolase_fold"/>
</dbReference>
<name>A0A8H6SUL6_9AGAR</name>
<evidence type="ECO:0000313" key="11">
    <source>
        <dbReference type="EMBL" id="KAF7306470.1"/>
    </source>
</evidence>
<protein>
    <recommendedName>
        <fullName evidence="3">Acyl-protein thioesterase 1</fullName>
        <ecNumber evidence="2">3.1.2.22</ecNumber>
    </recommendedName>
    <alternativeName>
        <fullName evidence="8">Palmitoyl-protein hydrolase</fullName>
    </alternativeName>
</protein>
<dbReference type="GeneID" id="59343713"/>